<accession>A0A9N9QRS2</accession>
<gene>
    <name evidence="8" type="ORF">CEUTPL_LOCUS12768</name>
</gene>
<dbReference type="FunFam" id="3.10.50.10:FF:000001">
    <property type="entry name" value="Chitinase 3-like 1"/>
    <property type="match status" value="1"/>
</dbReference>
<dbReference type="SMART" id="SM00636">
    <property type="entry name" value="Glyco_18"/>
    <property type="match status" value="1"/>
</dbReference>
<keyword evidence="3 4" id="KW-0326">Glycosidase</keyword>
<dbReference type="Gene3D" id="3.10.50.10">
    <property type="match status" value="1"/>
</dbReference>
<evidence type="ECO:0000313" key="8">
    <source>
        <dbReference type="EMBL" id="CAG9772355.1"/>
    </source>
</evidence>
<dbReference type="InterPro" id="IPR017853">
    <property type="entry name" value="GH"/>
</dbReference>
<dbReference type="InterPro" id="IPR011583">
    <property type="entry name" value="Chitinase_II/V-like_cat"/>
</dbReference>
<dbReference type="Gene3D" id="3.20.20.80">
    <property type="entry name" value="Glycosidases"/>
    <property type="match status" value="1"/>
</dbReference>
<dbReference type="PANTHER" id="PTHR11177">
    <property type="entry name" value="CHITINASE"/>
    <property type="match status" value="1"/>
</dbReference>
<dbReference type="OrthoDB" id="73875at2759"/>
<dbReference type="GO" id="GO:0005975">
    <property type="term" value="P:carbohydrate metabolic process"/>
    <property type="evidence" value="ECO:0007669"/>
    <property type="project" value="InterPro"/>
</dbReference>
<feature type="chain" id="PRO_5040215231" description="GH18 domain-containing protein" evidence="6">
    <location>
        <begin position="18"/>
        <end position="392"/>
    </location>
</feature>
<keyword evidence="1 4" id="KW-0378">Hydrolase</keyword>
<dbReference type="GO" id="GO:0005576">
    <property type="term" value="C:extracellular region"/>
    <property type="evidence" value="ECO:0007669"/>
    <property type="project" value="TreeGrafter"/>
</dbReference>
<dbReference type="GO" id="GO:0008061">
    <property type="term" value="F:chitin binding"/>
    <property type="evidence" value="ECO:0007669"/>
    <property type="project" value="InterPro"/>
</dbReference>
<dbReference type="PROSITE" id="PS01095">
    <property type="entry name" value="GH18_1"/>
    <property type="match status" value="1"/>
</dbReference>
<dbReference type="PROSITE" id="PS51910">
    <property type="entry name" value="GH18_2"/>
    <property type="match status" value="1"/>
</dbReference>
<dbReference type="InterPro" id="IPR050314">
    <property type="entry name" value="Glycosyl_Hydrlase_18"/>
</dbReference>
<sequence>MKGIFLFLVLAIALVNSTKKEIVCYFTNWAIYRPGIGLFQTSDIDSSLCTIINYAFVGLWGDTGEVRVLDDFSDVARGNLKGVIGLKQNNTNLKVLASMGGWNEGSKNYSIVAANATLRSNFIKSVLKYVQDNDFDGFDFDWEYPTARGGLAEDVENYIILLQELNAALKAANTGYLLTVAVAGAGEQVELSYNVPALTKVVDYVFCMMYDFRIAPSTNYTAHHSPLNYSSLDITEETRILSVYGGIQQWLSLGANASKLILGLAFYGRSFELVDLNDNGLYAASNGTGPAGPLTRTAGFISYQEICNYYGDYTHVWDEEQQAPHAYLNNDWFSYDNARSLKLKTIYALSSGFAGVMIWDLDFDDFNNSCGNGTFPLLTAINEAVASYGSAT</sequence>
<dbReference type="InterPro" id="IPR029070">
    <property type="entry name" value="Chitinase_insertion_sf"/>
</dbReference>
<keyword evidence="9" id="KW-1185">Reference proteome</keyword>
<dbReference type="Proteomes" id="UP001152799">
    <property type="component" value="Chromosome 8"/>
</dbReference>
<dbReference type="InterPro" id="IPR001579">
    <property type="entry name" value="Glyco_hydro_18_chit_AS"/>
</dbReference>
<proteinExistence type="inferred from homology"/>
<protein>
    <recommendedName>
        <fullName evidence="7">GH18 domain-containing protein</fullName>
    </recommendedName>
</protein>
<dbReference type="GO" id="GO:0006032">
    <property type="term" value="P:chitin catabolic process"/>
    <property type="evidence" value="ECO:0007669"/>
    <property type="project" value="UniProtKB-ARBA"/>
</dbReference>
<evidence type="ECO:0000256" key="3">
    <source>
        <dbReference type="ARBA" id="ARBA00023295"/>
    </source>
</evidence>
<evidence type="ECO:0000256" key="4">
    <source>
        <dbReference type="RuleBase" id="RU000489"/>
    </source>
</evidence>
<dbReference type="SUPFAM" id="SSF54556">
    <property type="entry name" value="Chitinase insertion domain"/>
    <property type="match status" value="1"/>
</dbReference>
<organism evidence="8 9">
    <name type="scientific">Ceutorhynchus assimilis</name>
    <name type="common">cabbage seed weevil</name>
    <dbReference type="NCBI Taxonomy" id="467358"/>
    <lineage>
        <taxon>Eukaryota</taxon>
        <taxon>Metazoa</taxon>
        <taxon>Ecdysozoa</taxon>
        <taxon>Arthropoda</taxon>
        <taxon>Hexapoda</taxon>
        <taxon>Insecta</taxon>
        <taxon>Pterygota</taxon>
        <taxon>Neoptera</taxon>
        <taxon>Endopterygota</taxon>
        <taxon>Coleoptera</taxon>
        <taxon>Polyphaga</taxon>
        <taxon>Cucujiformia</taxon>
        <taxon>Curculionidae</taxon>
        <taxon>Ceutorhynchinae</taxon>
        <taxon>Ceutorhynchus</taxon>
    </lineage>
</organism>
<dbReference type="AlphaFoldDB" id="A0A9N9QRS2"/>
<evidence type="ECO:0000313" key="9">
    <source>
        <dbReference type="Proteomes" id="UP001152799"/>
    </source>
</evidence>
<dbReference type="PANTHER" id="PTHR11177:SF360">
    <property type="entry name" value="CHITINASE 4-RELATED"/>
    <property type="match status" value="1"/>
</dbReference>
<keyword evidence="6" id="KW-0732">Signal</keyword>
<feature type="domain" description="GH18" evidence="7">
    <location>
        <begin position="20"/>
        <end position="388"/>
    </location>
</feature>
<evidence type="ECO:0000256" key="1">
    <source>
        <dbReference type="ARBA" id="ARBA00022801"/>
    </source>
</evidence>
<dbReference type="Pfam" id="PF00704">
    <property type="entry name" value="Glyco_hydro_18"/>
    <property type="match status" value="1"/>
</dbReference>
<comment type="similarity">
    <text evidence="5">Belongs to the glycosyl hydrolase 18 family.</text>
</comment>
<keyword evidence="2" id="KW-1015">Disulfide bond</keyword>
<reference evidence="8" key="1">
    <citation type="submission" date="2022-01" db="EMBL/GenBank/DDBJ databases">
        <authorList>
            <person name="King R."/>
        </authorList>
    </citation>
    <scope>NUCLEOTIDE SEQUENCE</scope>
</reference>
<evidence type="ECO:0000259" key="7">
    <source>
        <dbReference type="PROSITE" id="PS51910"/>
    </source>
</evidence>
<evidence type="ECO:0000256" key="5">
    <source>
        <dbReference type="RuleBase" id="RU004453"/>
    </source>
</evidence>
<feature type="signal peptide" evidence="6">
    <location>
        <begin position="1"/>
        <end position="17"/>
    </location>
</feature>
<dbReference type="EMBL" id="OU892284">
    <property type="protein sequence ID" value="CAG9772355.1"/>
    <property type="molecule type" value="Genomic_DNA"/>
</dbReference>
<evidence type="ECO:0000256" key="6">
    <source>
        <dbReference type="SAM" id="SignalP"/>
    </source>
</evidence>
<dbReference type="GO" id="GO:0004568">
    <property type="term" value="F:chitinase activity"/>
    <property type="evidence" value="ECO:0007669"/>
    <property type="project" value="UniProtKB-ARBA"/>
</dbReference>
<name>A0A9N9QRS2_9CUCU</name>
<dbReference type="InterPro" id="IPR001223">
    <property type="entry name" value="Glyco_hydro18_cat"/>
</dbReference>
<evidence type="ECO:0000256" key="2">
    <source>
        <dbReference type="ARBA" id="ARBA00023157"/>
    </source>
</evidence>
<dbReference type="SUPFAM" id="SSF51445">
    <property type="entry name" value="(Trans)glycosidases"/>
    <property type="match status" value="1"/>
</dbReference>